<dbReference type="NCBIfam" id="NF004647">
    <property type="entry name" value="PRK05990.1"/>
    <property type="match status" value="1"/>
</dbReference>
<dbReference type="InterPro" id="IPR006364">
    <property type="entry name" value="CobI/CbiL/CobIJ_dom"/>
</dbReference>
<dbReference type="Gene3D" id="3.40.1010.10">
    <property type="entry name" value="Cobalt-precorrin-4 Transmethylase, Domain 1"/>
    <property type="match status" value="1"/>
</dbReference>
<dbReference type="STRING" id="460265.Mnod_2152"/>
<dbReference type="SUPFAM" id="SSF53790">
    <property type="entry name" value="Tetrapyrrole methylase"/>
    <property type="match status" value="1"/>
</dbReference>
<evidence type="ECO:0000256" key="4">
    <source>
        <dbReference type="ARBA" id="ARBA00022603"/>
    </source>
</evidence>
<keyword evidence="11" id="KW-1185">Reference proteome</keyword>
<evidence type="ECO:0000259" key="9">
    <source>
        <dbReference type="Pfam" id="PF00590"/>
    </source>
</evidence>
<evidence type="ECO:0000256" key="6">
    <source>
        <dbReference type="ARBA" id="ARBA00022691"/>
    </source>
</evidence>
<dbReference type="NCBIfam" id="TIGR01467">
    <property type="entry name" value="cobI_cbiL"/>
    <property type="match status" value="1"/>
</dbReference>
<dbReference type="EMBL" id="CP001349">
    <property type="protein sequence ID" value="ACL57135.1"/>
    <property type="molecule type" value="Genomic_DNA"/>
</dbReference>
<feature type="domain" description="Tetrapyrrole methylase" evidence="9">
    <location>
        <begin position="26"/>
        <end position="238"/>
    </location>
</feature>
<dbReference type="InterPro" id="IPR035996">
    <property type="entry name" value="4pyrrol_Methylase_sf"/>
</dbReference>
<organism evidence="10 11">
    <name type="scientific">Methylobacterium nodulans (strain LMG 21967 / CNCM I-2342 / ORS 2060)</name>
    <dbReference type="NCBI Taxonomy" id="460265"/>
    <lineage>
        <taxon>Bacteria</taxon>
        <taxon>Pseudomonadati</taxon>
        <taxon>Pseudomonadota</taxon>
        <taxon>Alphaproteobacteria</taxon>
        <taxon>Hyphomicrobiales</taxon>
        <taxon>Methylobacteriaceae</taxon>
        <taxon>Methylobacterium</taxon>
    </lineage>
</organism>
<gene>
    <name evidence="10" type="ordered locus">Mnod_2152</name>
</gene>
<dbReference type="InterPro" id="IPR014777">
    <property type="entry name" value="4pyrrole_Mease_sub1"/>
</dbReference>
<name>B8IUR7_METNO</name>
<dbReference type="InterPro" id="IPR012382">
    <property type="entry name" value="CobI/CbiL"/>
</dbReference>
<accession>B8IUR7</accession>
<evidence type="ECO:0000256" key="8">
    <source>
        <dbReference type="RuleBase" id="RU003960"/>
    </source>
</evidence>
<dbReference type="PROSITE" id="PS00840">
    <property type="entry name" value="SUMT_2"/>
    <property type="match status" value="1"/>
</dbReference>
<evidence type="ECO:0000256" key="1">
    <source>
        <dbReference type="ARBA" id="ARBA00004953"/>
    </source>
</evidence>
<comment type="pathway">
    <text evidence="1">Cofactor biosynthesis; adenosylcobalamin biosynthesis.</text>
</comment>
<comment type="similarity">
    <text evidence="2 7 8">Belongs to the precorrin methyltransferase family.</text>
</comment>
<reference evidence="10 11" key="1">
    <citation type="submission" date="2009-01" db="EMBL/GenBank/DDBJ databases">
        <title>Complete sequence of chromosome of Methylobacterium nodulans ORS 2060.</title>
        <authorList>
            <consortium name="US DOE Joint Genome Institute"/>
            <person name="Lucas S."/>
            <person name="Copeland A."/>
            <person name="Lapidus A."/>
            <person name="Glavina del Rio T."/>
            <person name="Dalin E."/>
            <person name="Tice H."/>
            <person name="Bruce D."/>
            <person name="Goodwin L."/>
            <person name="Pitluck S."/>
            <person name="Sims D."/>
            <person name="Brettin T."/>
            <person name="Detter J.C."/>
            <person name="Han C."/>
            <person name="Larimer F."/>
            <person name="Land M."/>
            <person name="Hauser L."/>
            <person name="Kyrpides N."/>
            <person name="Ivanova N."/>
            <person name="Marx C.J."/>
            <person name="Richardson P."/>
        </authorList>
    </citation>
    <scope>NUCLEOTIDE SEQUENCE [LARGE SCALE GENOMIC DNA]</scope>
    <source>
        <strain evidence="11">LMG 21967 / CNCM I-2342 / ORS 2060</strain>
    </source>
</reference>
<proteinExistence type="inferred from homology"/>
<dbReference type="AlphaFoldDB" id="B8IUR7"/>
<dbReference type="InterPro" id="IPR003043">
    <property type="entry name" value="Uropor_MeTrfase_CS"/>
</dbReference>
<sequence>MEGLSVLAPAEPAGGAERPAAAATGTLYGVGMGPGNPDYLTVRAVQVLERAHHIVHFCKAGRRGNARTIADAVVRDPAREWALAYPYTTELPPDDPTYVSALARFYDEAAERMAGALGAGRDVAILSEGDPFFYGSFMHLWRRLKDRFPVEVVPGVTGMSGCWTRAGTPITWGDDVLTVLPATLPGPVLAQRLAGTDAAVIMKLGRHLPKVRAALAQAGLLARAVYVERGTMAGECIVPLADKPDDEAPYFSMVLIPGEGRRP</sequence>
<dbReference type="CDD" id="cd11645">
    <property type="entry name" value="Precorrin_2_C20_MT"/>
    <property type="match status" value="1"/>
</dbReference>
<dbReference type="Pfam" id="PF00590">
    <property type="entry name" value="TP_methylase"/>
    <property type="match status" value="1"/>
</dbReference>
<dbReference type="KEGG" id="mno:Mnod_2152"/>
<keyword evidence="4 8" id="KW-0489">Methyltransferase</keyword>
<dbReference type="PANTHER" id="PTHR43467">
    <property type="entry name" value="COBALT-PRECORRIN-2 C(20)-METHYLTRANSFERASE"/>
    <property type="match status" value="1"/>
</dbReference>
<dbReference type="HOGENOM" id="CLU_076014_1_1_5"/>
<dbReference type="InterPro" id="IPR000878">
    <property type="entry name" value="4pyrrol_Mease"/>
</dbReference>
<dbReference type="Gene3D" id="3.30.950.10">
    <property type="entry name" value="Methyltransferase, Cobalt-precorrin-4 Transmethylase, Domain 2"/>
    <property type="match status" value="1"/>
</dbReference>
<keyword evidence="6" id="KW-0949">S-adenosyl-L-methionine</keyword>
<dbReference type="PANTHER" id="PTHR43467:SF2">
    <property type="entry name" value="COBALT-PRECORRIN-2 C(20)-METHYLTRANSFERASE"/>
    <property type="match status" value="1"/>
</dbReference>
<dbReference type="RefSeq" id="WP_015928821.1">
    <property type="nucleotide sequence ID" value="NC_011894.1"/>
</dbReference>
<dbReference type="PIRSF" id="PIRSF036427">
    <property type="entry name" value="Precrrn-2_mtase"/>
    <property type="match status" value="1"/>
</dbReference>
<keyword evidence="5 8" id="KW-0808">Transferase</keyword>
<evidence type="ECO:0000256" key="3">
    <source>
        <dbReference type="ARBA" id="ARBA00022573"/>
    </source>
</evidence>
<evidence type="ECO:0000313" key="11">
    <source>
        <dbReference type="Proteomes" id="UP000008207"/>
    </source>
</evidence>
<dbReference type="GO" id="GO:0009236">
    <property type="term" value="P:cobalamin biosynthetic process"/>
    <property type="evidence" value="ECO:0007669"/>
    <property type="project" value="UniProtKB-UniRule"/>
</dbReference>
<dbReference type="OrthoDB" id="9804789at2"/>
<evidence type="ECO:0000256" key="5">
    <source>
        <dbReference type="ARBA" id="ARBA00022679"/>
    </source>
</evidence>
<dbReference type="eggNOG" id="COG2243">
    <property type="taxonomic scope" value="Bacteria"/>
</dbReference>
<dbReference type="InterPro" id="IPR014776">
    <property type="entry name" value="4pyrrole_Mease_sub2"/>
</dbReference>
<dbReference type="UniPathway" id="UPA00148"/>
<evidence type="ECO:0000256" key="7">
    <source>
        <dbReference type="PIRNR" id="PIRNR036427"/>
    </source>
</evidence>
<evidence type="ECO:0000256" key="2">
    <source>
        <dbReference type="ARBA" id="ARBA00005879"/>
    </source>
</evidence>
<protein>
    <submittedName>
        <fullName evidence="10">Precorrin-2 C20-methyltransferase</fullName>
    </submittedName>
</protein>
<dbReference type="GO" id="GO:0032259">
    <property type="term" value="P:methylation"/>
    <property type="evidence" value="ECO:0007669"/>
    <property type="project" value="UniProtKB-KW"/>
</dbReference>
<dbReference type="Proteomes" id="UP000008207">
    <property type="component" value="Chromosome"/>
</dbReference>
<dbReference type="GO" id="GO:0030788">
    <property type="term" value="F:precorrin-2 C20-methyltransferase activity"/>
    <property type="evidence" value="ECO:0007669"/>
    <property type="project" value="InterPro"/>
</dbReference>
<keyword evidence="3" id="KW-0169">Cobalamin biosynthesis</keyword>
<evidence type="ECO:0000313" key="10">
    <source>
        <dbReference type="EMBL" id="ACL57135.1"/>
    </source>
</evidence>